<evidence type="ECO:0000313" key="3">
    <source>
        <dbReference type="Proteomes" id="UP000229570"/>
    </source>
</evidence>
<feature type="transmembrane region" description="Helical" evidence="1">
    <location>
        <begin position="21"/>
        <end position="44"/>
    </location>
</feature>
<gene>
    <name evidence="2" type="ORF">COV86_01710</name>
</gene>
<feature type="transmembrane region" description="Helical" evidence="1">
    <location>
        <begin position="279"/>
        <end position="298"/>
    </location>
</feature>
<dbReference type="PANTHER" id="PTHR23526">
    <property type="entry name" value="INTEGRAL MEMBRANE TRANSPORT PROTEIN-RELATED"/>
    <property type="match status" value="1"/>
</dbReference>
<reference evidence="2 3" key="1">
    <citation type="submission" date="2017-09" db="EMBL/GenBank/DDBJ databases">
        <title>Depth-based differentiation of microbial function through sediment-hosted aquifers and enrichment of novel symbionts in the deep terrestrial subsurface.</title>
        <authorList>
            <person name="Probst A.J."/>
            <person name="Ladd B."/>
            <person name="Jarett J.K."/>
            <person name="Geller-Mcgrath D.E."/>
            <person name="Sieber C.M."/>
            <person name="Emerson J.B."/>
            <person name="Anantharaman K."/>
            <person name="Thomas B.C."/>
            <person name="Malmstrom R."/>
            <person name="Stieglmeier M."/>
            <person name="Klingl A."/>
            <person name="Woyke T."/>
            <person name="Ryan C.M."/>
            <person name="Banfield J.F."/>
        </authorList>
    </citation>
    <scope>NUCLEOTIDE SEQUENCE [LARGE SCALE GENOMIC DNA]</scope>
    <source>
        <strain evidence="2">CG11_big_fil_rev_8_21_14_0_20_35_14</strain>
    </source>
</reference>
<dbReference type="InterPro" id="IPR036259">
    <property type="entry name" value="MFS_trans_sf"/>
</dbReference>
<feature type="transmembrane region" description="Helical" evidence="1">
    <location>
        <begin position="349"/>
        <end position="367"/>
    </location>
</feature>
<dbReference type="Proteomes" id="UP000229570">
    <property type="component" value="Unassembled WGS sequence"/>
</dbReference>
<sequence>MNFIQKELSHFLSLSQKARDLLVSYLYFGTTYPLIGTFMNAFIWRKQGDIVSLAFYNIGETTMLPLIFYFNGYLLKKFKITHLYFFGAILTALIPITIVFFPTTTALSYLVFGLLFGVGYGMYWANRNYLTYKETTSHNRDYFLGLNFSFNTLTGVFIPLIIGWFIYFVPFKGYQISMLFAFVLLLLAGLKIVKDEHRSPEISHVVITKTTARWWKIRGLVTSIGLIEGISLFFPTLLILTKLGAENVLGSFSSFLYLVSACLIYYYGRKAKVHHQKPVLLITVLSGLVATIIFGWFFNSWATVIYLAVNYLTIEFMWLTAGPITMNIMDEEKLTAGHNIYALIFDQELFLDLGRMISFGVLFVIIACFGQQAALRFSPVFVYLLQLMLLIRLKE</sequence>
<dbReference type="Gene3D" id="1.20.1250.20">
    <property type="entry name" value="MFS general substrate transporter like domains"/>
    <property type="match status" value="1"/>
</dbReference>
<feature type="transmembrane region" description="Helical" evidence="1">
    <location>
        <begin position="146"/>
        <end position="167"/>
    </location>
</feature>
<feature type="transmembrane region" description="Helical" evidence="1">
    <location>
        <begin position="107"/>
        <end position="125"/>
    </location>
</feature>
<dbReference type="AlphaFoldDB" id="A0A2H0KN48"/>
<feature type="transmembrane region" description="Helical" evidence="1">
    <location>
        <begin position="83"/>
        <end position="101"/>
    </location>
</feature>
<keyword evidence="1" id="KW-1133">Transmembrane helix</keyword>
<protein>
    <recommendedName>
        <fullName evidence="4">MFS transporter</fullName>
    </recommendedName>
</protein>
<feature type="transmembrane region" description="Helical" evidence="1">
    <location>
        <begin position="50"/>
        <end position="71"/>
    </location>
</feature>
<name>A0A2H0KN48_9BACT</name>
<feature type="transmembrane region" description="Helical" evidence="1">
    <location>
        <begin position="304"/>
        <end position="328"/>
    </location>
</feature>
<proteinExistence type="predicted"/>
<dbReference type="GO" id="GO:0022857">
    <property type="term" value="F:transmembrane transporter activity"/>
    <property type="evidence" value="ECO:0007669"/>
    <property type="project" value="InterPro"/>
</dbReference>
<feature type="transmembrane region" description="Helical" evidence="1">
    <location>
        <begin position="219"/>
        <end position="241"/>
    </location>
</feature>
<dbReference type="Pfam" id="PF07690">
    <property type="entry name" value="MFS_1"/>
    <property type="match status" value="1"/>
</dbReference>
<dbReference type="PANTHER" id="PTHR23526:SF2">
    <property type="entry name" value="MAJOR FACILITATOR SUPERFAMILY (MFS) PROFILE DOMAIN-CONTAINING PROTEIN"/>
    <property type="match status" value="1"/>
</dbReference>
<evidence type="ECO:0008006" key="4">
    <source>
        <dbReference type="Google" id="ProtNLM"/>
    </source>
</evidence>
<dbReference type="InterPro" id="IPR052528">
    <property type="entry name" value="Sugar_transport-like"/>
</dbReference>
<feature type="transmembrane region" description="Helical" evidence="1">
    <location>
        <begin position="173"/>
        <end position="193"/>
    </location>
</feature>
<accession>A0A2H0KN48</accession>
<dbReference type="InterPro" id="IPR011701">
    <property type="entry name" value="MFS"/>
</dbReference>
<organism evidence="2 3">
    <name type="scientific">Candidatus Roizmanbacteria bacterium CG11_big_fil_rev_8_21_14_0_20_35_14</name>
    <dbReference type="NCBI Taxonomy" id="1974855"/>
    <lineage>
        <taxon>Bacteria</taxon>
        <taxon>Candidatus Roizmaniibacteriota</taxon>
    </lineage>
</organism>
<dbReference type="EMBL" id="PCVL01000019">
    <property type="protein sequence ID" value="PIQ72685.1"/>
    <property type="molecule type" value="Genomic_DNA"/>
</dbReference>
<evidence type="ECO:0000256" key="1">
    <source>
        <dbReference type="SAM" id="Phobius"/>
    </source>
</evidence>
<keyword evidence="1" id="KW-0812">Transmembrane</keyword>
<evidence type="ECO:0000313" key="2">
    <source>
        <dbReference type="EMBL" id="PIQ72685.1"/>
    </source>
</evidence>
<feature type="transmembrane region" description="Helical" evidence="1">
    <location>
        <begin position="247"/>
        <end position="267"/>
    </location>
</feature>
<comment type="caution">
    <text evidence="2">The sequence shown here is derived from an EMBL/GenBank/DDBJ whole genome shotgun (WGS) entry which is preliminary data.</text>
</comment>
<keyword evidence="1" id="KW-0472">Membrane</keyword>
<dbReference type="SUPFAM" id="SSF103473">
    <property type="entry name" value="MFS general substrate transporter"/>
    <property type="match status" value="1"/>
</dbReference>